<sequence>MDGSKAHRLWIGPGHFEARLSVENIRLMRAATIVSPVFHAAISTWTGNMRG</sequence>
<organism evidence="1">
    <name type="scientific">Rhizobium loti</name>
    <name type="common">Mesorhizobium loti</name>
    <dbReference type="NCBI Taxonomy" id="381"/>
    <lineage>
        <taxon>Bacteria</taxon>
        <taxon>Pseudomonadati</taxon>
        <taxon>Pseudomonadota</taxon>
        <taxon>Alphaproteobacteria</taxon>
        <taxon>Hyphomicrobiales</taxon>
        <taxon>Phyllobacteriaceae</taxon>
        <taxon>Mesorhizobium</taxon>
    </lineage>
</organism>
<gene>
    <name evidence="1" type="primary">msi202</name>
</gene>
<accession>Q8KGR2</accession>
<name>Q8KGR2_RHILI</name>
<protein>
    <submittedName>
        <fullName evidence="1">Uncharacterized protein</fullName>
    </submittedName>
</protein>
<dbReference type="AlphaFoldDB" id="Q8KGR2"/>
<dbReference type="EMBL" id="AL672113">
    <property type="protein sequence ID" value="CAD31607.1"/>
    <property type="molecule type" value="Genomic_DNA"/>
</dbReference>
<proteinExistence type="predicted"/>
<evidence type="ECO:0000313" key="1">
    <source>
        <dbReference type="EMBL" id="CAD31607.1"/>
    </source>
</evidence>
<reference evidence="1" key="1">
    <citation type="journal article" date="2002" name="J. Bacteriol.">
        <title>Comparative sequence analysis of the symbiosis island of Mesorhizobium loti strain R7A.</title>
        <authorList>
            <person name="Sullivan J.T."/>
            <person name="Trzebiatowski J.R."/>
            <person name="Cruickshank R.W."/>
            <person name="Gouzy J."/>
            <person name="Brown S.D."/>
            <person name="Elliot R.M."/>
            <person name="Fleetwood D.J."/>
            <person name="McCallum N.G."/>
            <person name="Rossbach U."/>
            <person name="Stuart G.S."/>
            <person name="Weaver J.E."/>
            <person name="Webby R.J."/>
            <person name="de Bruijn F.J."/>
            <person name="Ronson C.W."/>
        </authorList>
    </citation>
    <scope>NUCLEOTIDE SEQUENCE</scope>
    <source>
        <strain evidence="1">R7A</strain>
    </source>
</reference>